<comment type="caution">
    <text evidence="1">The sequence shown here is derived from an EMBL/GenBank/DDBJ whole genome shotgun (WGS) entry which is preliminary data.</text>
</comment>
<evidence type="ECO:0000313" key="2">
    <source>
        <dbReference type="Proteomes" id="UP000012085"/>
    </source>
</evidence>
<organism evidence="1 2">
    <name type="scientific">Anoxybacillus flavithermus AK1</name>
    <dbReference type="NCBI Taxonomy" id="1297581"/>
    <lineage>
        <taxon>Bacteria</taxon>
        <taxon>Bacillati</taxon>
        <taxon>Bacillota</taxon>
        <taxon>Bacilli</taxon>
        <taxon>Bacillales</taxon>
        <taxon>Anoxybacillaceae</taxon>
        <taxon>Anoxybacillus</taxon>
    </lineage>
</organism>
<dbReference type="PATRIC" id="fig|1297581.3.peg.1147"/>
<proteinExistence type="predicted"/>
<evidence type="ECO:0000313" key="1">
    <source>
        <dbReference type="EMBL" id="EMT46363.1"/>
    </source>
</evidence>
<gene>
    <name evidence="1" type="ORF">H919_05584</name>
</gene>
<name>M8CXY5_9BACL</name>
<protein>
    <submittedName>
        <fullName evidence="1">Uncharacterized protein</fullName>
    </submittedName>
</protein>
<accession>M8CXY5</accession>
<reference evidence="1 2" key="2">
    <citation type="journal article" date="2015" name="Genome Announc.">
        <title>Genome Sequence of Anoxybacillus flavithermus Strain AK1, a Thermophile Isolated from a Hot Spring in Saudi Arabia.</title>
        <authorList>
            <person name="Khalil A."/>
            <person name="Sivakumar N."/>
            <person name="Qarawi S."/>
        </authorList>
    </citation>
    <scope>NUCLEOTIDE SEQUENCE [LARGE SCALE GENOMIC DNA]</scope>
    <source>
        <strain evidence="1 2">AK1</strain>
    </source>
</reference>
<reference evidence="1 2" key="1">
    <citation type="submission" date="2013-03" db="EMBL/GenBank/DDBJ databases">
        <title>Assembly of a new bacterial strain Anoxybacillus flavithermus AK1.</title>
        <authorList>
            <person name="Rajan I."/>
            <person name="PoliReddy D."/>
            <person name="Sugumar T."/>
            <person name="Rathinam K."/>
            <person name="Alqarawi S."/>
            <person name="Khalil A.B."/>
            <person name="Sivakumar N."/>
        </authorList>
    </citation>
    <scope>NUCLEOTIDE SEQUENCE [LARGE SCALE GENOMIC DNA]</scope>
    <source>
        <strain evidence="1 2">AK1</strain>
    </source>
</reference>
<sequence length="50" mass="5708">MIKFTNITTAFKLKNMIGYIPVIVDEHINEDIEKTIEAAHRAFAKISDCL</sequence>
<dbReference type="EMBL" id="APCD01000005">
    <property type="protein sequence ID" value="EMT46363.1"/>
    <property type="molecule type" value="Genomic_DNA"/>
</dbReference>
<dbReference type="Proteomes" id="UP000012085">
    <property type="component" value="Unassembled WGS sequence"/>
</dbReference>
<dbReference type="AlphaFoldDB" id="M8CXY5"/>